<keyword evidence="2" id="KW-1185">Reference proteome</keyword>
<comment type="caution">
    <text evidence="1">The sequence shown here is derived from an EMBL/GenBank/DDBJ whole genome shotgun (WGS) entry which is preliminary data.</text>
</comment>
<dbReference type="EMBL" id="ALWB01000115">
    <property type="protein sequence ID" value="ELS32110.1"/>
    <property type="molecule type" value="Genomic_DNA"/>
</dbReference>
<organism evidence="1 2">
    <name type="scientific">Pseudanabaena biceps PCC 7429</name>
    <dbReference type="NCBI Taxonomy" id="927668"/>
    <lineage>
        <taxon>Bacteria</taxon>
        <taxon>Bacillati</taxon>
        <taxon>Cyanobacteriota</taxon>
        <taxon>Cyanophyceae</taxon>
        <taxon>Pseudanabaenales</taxon>
        <taxon>Pseudanabaenaceae</taxon>
        <taxon>Pseudanabaena</taxon>
    </lineage>
</organism>
<sequence length="51" mass="5872">MKTMKCPKCGSTHIRKMGTRRQTNHICADCGRQFIDNYSVLGYSQDVKEYA</sequence>
<gene>
    <name evidence="1" type="ORF">Pse7429DRAFT_2870</name>
</gene>
<protein>
    <submittedName>
        <fullName evidence="1">Insertion element protein</fullName>
    </submittedName>
</protein>
<dbReference type="AlphaFoldDB" id="L8N042"/>
<name>L8N042_9CYAN</name>
<evidence type="ECO:0000313" key="2">
    <source>
        <dbReference type="Proteomes" id="UP000011201"/>
    </source>
</evidence>
<accession>L8N042</accession>
<reference evidence="1 2" key="1">
    <citation type="journal article" date="2013" name="Proc. Natl. Acad. Sci. U.S.A.">
        <title>Improving the coverage of the cyanobacterial phylum using diversity-driven genome sequencing.</title>
        <authorList>
            <person name="Shih P.M."/>
            <person name="Wu D."/>
            <person name="Latifi A."/>
            <person name="Axen S.D."/>
            <person name="Fewer D.P."/>
            <person name="Talla E."/>
            <person name="Calteau A."/>
            <person name="Cai F."/>
            <person name="Tandeau de Marsac N."/>
            <person name="Rippka R."/>
            <person name="Herdman M."/>
            <person name="Sivonen K."/>
            <person name="Coursin T."/>
            <person name="Laurent T."/>
            <person name="Goodwin L."/>
            <person name="Nolan M."/>
            <person name="Davenport K.W."/>
            <person name="Han C.S."/>
            <person name="Rubin E.M."/>
            <person name="Eisen J.A."/>
            <person name="Woyke T."/>
            <person name="Gugger M."/>
            <person name="Kerfeld C.A."/>
        </authorList>
    </citation>
    <scope>NUCLEOTIDE SEQUENCE [LARGE SCALE GENOMIC DNA]</scope>
    <source>
        <strain evidence="1 2">PCC 7429</strain>
    </source>
</reference>
<evidence type="ECO:0000313" key="1">
    <source>
        <dbReference type="EMBL" id="ELS32110.1"/>
    </source>
</evidence>
<dbReference type="SUPFAM" id="SSF57783">
    <property type="entry name" value="Zinc beta-ribbon"/>
    <property type="match status" value="1"/>
</dbReference>
<proteinExistence type="predicted"/>
<dbReference type="Proteomes" id="UP000011201">
    <property type="component" value="Unassembled WGS sequence"/>
</dbReference>